<gene>
    <name evidence="4" type="ordered locus">MROS_0878</name>
</gene>
<keyword evidence="2" id="KW-0732">Signal</keyword>
<dbReference type="InterPro" id="IPR050300">
    <property type="entry name" value="GDXG_lipolytic_enzyme"/>
</dbReference>
<protein>
    <submittedName>
        <fullName evidence="4">Alpha/beta hydrolase fold-3 domain protein</fullName>
    </submittedName>
</protein>
<dbReference type="Pfam" id="PF20434">
    <property type="entry name" value="BD-FAE"/>
    <property type="match status" value="1"/>
</dbReference>
<dbReference type="KEGG" id="mro:MROS_0878"/>
<dbReference type="STRING" id="1191523.MROS_0878"/>
<dbReference type="InterPro" id="IPR049492">
    <property type="entry name" value="BD-FAE-like_dom"/>
</dbReference>
<dbReference type="InterPro" id="IPR029058">
    <property type="entry name" value="AB_hydrolase_fold"/>
</dbReference>
<feature type="domain" description="BD-FAE-like" evidence="3">
    <location>
        <begin position="69"/>
        <end position="253"/>
    </location>
</feature>
<evidence type="ECO:0000313" key="4">
    <source>
        <dbReference type="EMBL" id="AFN74119.1"/>
    </source>
</evidence>
<organism evidence="4 5">
    <name type="scientific">Melioribacter roseus (strain DSM 23840 / JCM 17771 / VKM B-2668 / P3M-2)</name>
    <dbReference type="NCBI Taxonomy" id="1191523"/>
    <lineage>
        <taxon>Bacteria</taxon>
        <taxon>Pseudomonadati</taxon>
        <taxon>Ignavibacteriota</taxon>
        <taxon>Ignavibacteria</taxon>
        <taxon>Ignavibacteriales</taxon>
        <taxon>Melioribacteraceae</taxon>
        <taxon>Melioribacter</taxon>
    </lineage>
</organism>
<dbReference type="Proteomes" id="UP000009011">
    <property type="component" value="Chromosome"/>
</dbReference>
<evidence type="ECO:0000313" key="5">
    <source>
        <dbReference type="Proteomes" id="UP000009011"/>
    </source>
</evidence>
<sequence length="312" mass="35254">MKKIIIFISLLPILAYAQINRDTSFTIRSAYEKVKKDYPFVKPAEIKTEGLKIFKNIVYYKEGERKLALDLFMPESPKTKLPLIVIVHGGGWRSGHKEMEHPIASRIAQKNYITATVEYRLSTEALYPAAILDVKRAVCWLKKNSGAYKIDTTKIVLMGMSAGGQIAAMAALSDNVEKLSVRECNINAAALIDIDGVFDMTTPSESGKDTIPSKPSAAKQWLGFTYKEKPDLWVEASPLEYVDRASPPMLFVNSSLPRFHAGRDEAIDILNEHGIYSEVYTIENTPHPFWLFHPWQERVVDWVDGFLKKTLN</sequence>
<dbReference type="HOGENOM" id="CLU_012494_4_0_10"/>
<dbReference type="PANTHER" id="PTHR48081">
    <property type="entry name" value="AB HYDROLASE SUPERFAMILY PROTEIN C4A8.06C"/>
    <property type="match status" value="1"/>
</dbReference>
<evidence type="ECO:0000256" key="1">
    <source>
        <dbReference type="ARBA" id="ARBA00022801"/>
    </source>
</evidence>
<dbReference type="OrthoDB" id="9777975at2"/>
<keyword evidence="5" id="KW-1185">Reference proteome</keyword>
<feature type="chain" id="PRO_5003707368" evidence="2">
    <location>
        <begin position="18"/>
        <end position="312"/>
    </location>
</feature>
<dbReference type="Gene3D" id="3.40.50.1820">
    <property type="entry name" value="alpha/beta hydrolase"/>
    <property type="match status" value="1"/>
</dbReference>
<keyword evidence="1 4" id="KW-0378">Hydrolase</keyword>
<feature type="signal peptide" evidence="2">
    <location>
        <begin position="1"/>
        <end position="17"/>
    </location>
</feature>
<evidence type="ECO:0000256" key="2">
    <source>
        <dbReference type="SAM" id="SignalP"/>
    </source>
</evidence>
<dbReference type="GO" id="GO:0016787">
    <property type="term" value="F:hydrolase activity"/>
    <property type="evidence" value="ECO:0007669"/>
    <property type="project" value="UniProtKB-KW"/>
</dbReference>
<dbReference type="EMBL" id="CP003557">
    <property type="protein sequence ID" value="AFN74119.1"/>
    <property type="molecule type" value="Genomic_DNA"/>
</dbReference>
<proteinExistence type="predicted"/>
<dbReference type="eggNOG" id="COG0657">
    <property type="taxonomic scope" value="Bacteria"/>
</dbReference>
<dbReference type="RefSeq" id="WP_014855555.1">
    <property type="nucleotide sequence ID" value="NC_018178.1"/>
</dbReference>
<accession>I6ZPY0</accession>
<name>I6ZPY0_MELRP</name>
<dbReference type="SUPFAM" id="SSF53474">
    <property type="entry name" value="alpha/beta-Hydrolases"/>
    <property type="match status" value="1"/>
</dbReference>
<reference evidence="4 5" key="1">
    <citation type="journal article" date="2013" name="PLoS ONE">
        <title>Genomic analysis of Melioribacter roseus, facultatively anaerobic organotrophic bacterium representing a novel deep lineage within Bacteriodetes/Chlorobi group.</title>
        <authorList>
            <person name="Kadnikov V.V."/>
            <person name="Mardanov A.V."/>
            <person name="Podosokorskaya O.A."/>
            <person name="Gavrilov S.N."/>
            <person name="Kublanov I.V."/>
            <person name="Beletsky A.V."/>
            <person name="Bonch-Osmolovskaya E.A."/>
            <person name="Ravin N.V."/>
        </authorList>
    </citation>
    <scope>NUCLEOTIDE SEQUENCE [LARGE SCALE GENOMIC DNA]</scope>
    <source>
        <strain evidence="5">JCM 17771 / P3M-2</strain>
    </source>
</reference>
<dbReference type="AlphaFoldDB" id="I6ZPY0"/>
<evidence type="ECO:0000259" key="3">
    <source>
        <dbReference type="Pfam" id="PF20434"/>
    </source>
</evidence>